<dbReference type="EC" id="3.2.1.23" evidence="3 8"/>
<dbReference type="PRINTS" id="PR00132">
    <property type="entry name" value="GLHYDRLASE2"/>
</dbReference>
<dbReference type="InterPro" id="IPR050347">
    <property type="entry name" value="Bact_Beta-galactosidase"/>
</dbReference>
<evidence type="ECO:0000313" key="11">
    <source>
        <dbReference type="Proteomes" id="UP000182635"/>
    </source>
</evidence>
<dbReference type="InterPro" id="IPR036156">
    <property type="entry name" value="Beta-gal/glucu_dom_sf"/>
</dbReference>
<dbReference type="InterPro" id="IPR017853">
    <property type="entry name" value="GH"/>
</dbReference>
<evidence type="ECO:0000256" key="6">
    <source>
        <dbReference type="ARBA" id="ARBA00023295"/>
    </source>
</evidence>
<dbReference type="Gene3D" id="2.60.120.260">
    <property type="entry name" value="Galactose-binding domain-like"/>
    <property type="match status" value="1"/>
</dbReference>
<evidence type="ECO:0000259" key="9">
    <source>
        <dbReference type="SMART" id="SM01038"/>
    </source>
</evidence>
<dbReference type="Pfam" id="PF00703">
    <property type="entry name" value="Glyco_hydro_2"/>
    <property type="match status" value="1"/>
</dbReference>
<dbReference type="SMART" id="SM01038">
    <property type="entry name" value="Bgal_small_N"/>
    <property type="match status" value="1"/>
</dbReference>
<dbReference type="SUPFAM" id="SSF74650">
    <property type="entry name" value="Galactose mutarotase-like"/>
    <property type="match status" value="1"/>
</dbReference>
<dbReference type="Pfam" id="PF16353">
    <property type="entry name" value="LacZ_4"/>
    <property type="match status" value="1"/>
</dbReference>
<dbReference type="InterPro" id="IPR006103">
    <property type="entry name" value="Glyco_hydro_2_cat"/>
</dbReference>
<name>A0A1I2R4M3_9LACO</name>
<dbReference type="EMBL" id="FOPI01000014">
    <property type="protein sequence ID" value="SFG35350.1"/>
    <property type="molecule type" value="Genomic_DNA"/>
</dbReference>
<dbReference type="OrthoDB" id="9762066at2"/>
<dbReference type="AlphaFoldDB" id="A0A1I2R4M3"/>
<dbReference type="SUPFAM" id="SSF51445">
    <property type="entry name" value="(Trans)glycosidases"/>
    <property type="match status" value="1"/>
</dbReference>
<dbReference type="Pfam" id="PF02837">
    <property type="entry name" value="Glyco_hydro_2_N"/>
    <property type="match status" value="1"/>
</dbReference>
<dbReference type="Pfam" id="PF02836">
    <property type="entry name" value="Glyco_hydro_2_C"/>
    <property type="match status" value="1"/>
</dbReference>
<dbReference type="InterPro" id="IPR014718">
    <property type="entry name" value="GH-type_carb-bd"/>
</dbReference>
<evidence type="ECO:0000256" key="5">
    <source>
        <dbReference type="ARBA" id="ARBA00022801"/>
    </source>
</evidence>
<protein>
    <recommendedName>
        <fullName evidence="4 8">Beta-galactosidase</fullName>
        <ecNumber evidence="3 8">3.2.1.23</ecNumber>
    </recommendedName>
    <alternativeName>
        <fullName evidence="7 8">Lactase</fullName>
    </alternativeName>
</protein>
<dbReference type="Gene3D" id="2.70.98.10">
    <property type="match status" value="1"/>
</dbReference>
<keyword evidence="5 8" id="KW-0378">Hydrolase</keyword>
<dbReference type="InterPro" id="IPR023230">
    <property type="entry name" value="Glyco_hydro_2_CS"/>
</dbReference>
<dbReference type="Proteomes" id="UP000182635">
    <property type="component" value="Unassembled WGS sequence"/>
</dbReference>
<evidence type="ECO:0000256" key="2">
    <source>
        <dbReference type="ARBA" id="ARBA00007401"/>
    </source>
</evidence>
<comment type="catalytic activity">
    <reaction evidence="1 8">
        <text>Hydrolysis of terminal non-reducing beta-D-galactose residues in beta-D-galactosides.</text>
        <dbReference type="EC" id="3.2.1.23"/>
    </reaction>
</comment>
<gene>
    <name evidence="10" type="ORF">SAMN02910432_01009</name>
</gene>
<dbReference type="PANTHER" id="PTHR46323:SF2">
    <property type="entry name" value="BETA-GALACTOSIDASE"/>
    <property type="match status" value="1"/>
</dbReference>
<dbReference type="InterPro" id="IPR011013">
    <property type="entry name" value="Gal_mutarotase_sf_dom"/>
</dbReference>
<dbReference type="InterPro" id="IPR006102">
    <property type="entry name" value="Ig-like_GH2"/>
</dbReference>
<dbReference type="GO" id="GO:0030246">
    <property type="term" value="F:carbohydrate binding"/>
    <property type="evidence" value="ECO:0007669"/>
    <property type="project" value="InterPro"/>
</dbReference>
<keyword evidence="6 8" id="KW-0326">Glycosidase</keyword>
<evidence type="ECO:0000256" key="8">
    <source>
        <dbReference type="RuleBase" id="RU361154"/>
    </source>
</evidence>
<dbReference type="GO" id="GO:0009341">
    <property type="term" value="C:beta-galactosidase complex"/>
    <property type="evidence" value="ECO:0007669"/>
    <property type="project" value="InterPro"/>
</dbReference>
<reference evidence="11" key="1">
    <citation type="submission" date="2016-10" db="EMBL/GenBank/DDBJ databases">
        <authorList>
            <person name="Varghese N."/>
            <person name="Submissions S."/>
        </authorList>
    </citation>
    <scope>NUCLEOTIDE SEQUENCE [LARGE SCALE GENOMIC DNA]</scope>
    <source>
        <strain evidence="11">DSM 20403</strain>
    </source>
</reference>
<dbReference type="SUPFAM" id="SSF49303">
    <property type="entry name" value="beta-Galactosidase/glucuronidase domain"/>
    <property type="match status" value="2"/>
</dbReference>
<proteinExistence type="inferred from homology"/>
<evidence type="ECO:0000256" key="7">
    <source>
        <dbReference type="ARBA" id="ARBA00032230"/>
    </source>
</evidence>
<sequence length="1007" mass="114940">MQDLVYTTDWLSDSTVFKVNTIDPHSDHHYYRNEAELKQRASSFVQSLNGNWKVSYVKDSNLRVKDFYKQGFNENGFDSVKVPGHLELQGFGKPQYVNTQYPWDGSEFLRPDSIPQNHNAVASYIRHFTVNEGLKNKRTFISFKGASTAIYVWLNGHFIGYSEDSFTPDEFEITDFLQDGDNKLAVELWKFSSANWIEDQDFWRLSGLFRDVELFAIPSTHIKDINATATLTDDYDKGKLEIKLDVVGDDLSKKTARLTVYDLDEKPLLTQEIALGDSCSAFSAENLDVKFWSAEHPNLYSAKIQVFDGNDLLEVIPLDLGFRKFELKNGLMLLNGKRIIFKGVNRHEFDCRTGRSVTEEDMLWDIMFLKRHNINAVRTSHYPNQSRWYELCDQYGIYLIDETNLESHGSWQKLGECEPSWNIPENKEEWLDNCLFRADNMFQRDKNHASILIWSCGNESYAGTDIEAMADFFRKHDQNRIVHYEGVTWNREFDRITDIESRMYAKPDDIETYLKSNPEKPYISCEYMHAMGNSIGGMQLYTALEKYPQYQGGFIWDYIDQGILTSTEDGEEYLAYGGDFDDRPTDYEFCGNGIVLADRTVSPKAGTVKDLYSNIKLRLENGKLTLRNDNLFAETDEYSFILKILADGRKVWESKPLEFAVAPGEEKMFAPNWGKVSEEGELVYEVSCMTKKDLPWAKAGFEICKAQEVVKSADLSLKISQKKLTAVEGDFNIGVVGDDFSILLSKDKASLVSYQKNGKELIKRAPQLNFWRALTDNDRGAGSDFKFSQWEVAGKYAKKQDIDVKREENSITVTYTFRLALSSDVKCSVSYTIDANGKIIVCAKYPGTNGLAPLPEFGLEFALPKSMNQFAWYGLGPDESYLDRTDGACLGLFESNAEKNKAPYLMPQETGNHMGTRNLRIYSEQGSGILLKSIDKPFEFSVLPVNTMELDAAKHHYELPQTHFTWVKILAAQMGVGGDDSWGAPVHDEFLLPSENEYEVKFSIEAL</sequence>
<evidence type="ECO:0000256" key="1">
    <source>
        <dbReference type="ARBA" id="ARBA00001412"/>
    </source>
</evidence>
<accession>A0A1I2R4M3</accession>
<dbReference type="GO" id="GO:0005990">
    <property type="term" value="P:lactose catabolic process"/>
    <property type="evidence" value="ECO:0007669"/>
    <property type="project" value="TreeGrafter"/>
</dbReference>
<dbReference type="InterPro" id="IPR006104">
    <property type="entry name" value="Glyco_hydro_2_N"/>
</dbReference>
<dbReference type="PROSITE" id="PS00719">
    <property type="entry name" value="GLYCOSYL_HYDROL_F2_1"/>
    <property type="match status" value="1"/>
</dbReference>
<dbReference type="RefSeq" id="WP_046922636.1">
    <property type="nucleotide sequence ID" value="NZ_AYYL01000009.1"/>
</dbReference>
<organism evidence="10 11">
    <name type="scientific">Ligilactobacillus ruminis DSM 20403 = NBRC 102161</name>
    <dbReference type="NCBI Taxonomy" id="1423798"/>
    <lineage>
        <taxon>Bacteria</taxon>
        <taxon>Bacillati</taxon>
        <taxon>Bacillota</taxon>
        <taxon>Bacilli</taxon>
        <taxon>Lactobacillales</taxon>
        <taxon>Lactobacillaceae</taxon>
        <taxon>Ligilactobacillus</taxon>
    </lineage>
</organism>
<comment type="similarity">
    <text evidence="2 8">Belongs to the glycosyl hydrolase 2 family.</text>
</comment>
<evidence type="ECO:0000256" key="3">
    <source>
        <dbReference type="ARBA" id="ARBA00012756"/>
    </source>
</evidence>
<feature type="domain" description="Beta galactosidase small chain/" evidence="9">
    <location>
        <begin position="734"/>
        <end position="1005"/>
    </location>
</feature>
<dbReference type="Gene3D" id="2.60.40.10">
    <property type="entry name" value="Immunoglobulins"/>
    <property type="match status" value="2"/>
</dbReference>
<dbReference type="GO" id="GO:0004565">
    <property type="term" value="F:beta-galactosidase activity"/>
    <property type="evidence" value="ECO:0007669"/>
    <property type="project" value="UniProtKB-EC"/>
</dbReference>
<dbReference type="InterPro" id="IPR008979">
    <property type="entry name" value="Galactose-bd-like_sf"/>
</dbReference>
<dbReference type="InterPro" id="IPR023232">
    <property type="entry name" value="Glyco_hydro_2_AS"/>
</dbReference>
<dbReference type="InterPro" id="IPR004199">
    <property type="entry name" value="B-gal_small/dom_5"/>
</dbReference>
<dbReference type="InterPro" id="IPR006101">
    <property type="entry name" value="Glyco_hydro_2"/>
</dbReference>
<evidence type="ECO:0000256" key="4">
    <source>
        <dbReference type="ARBA" id="ARBA00013303"/>
    </source>
</evidence>
<dbReference type="Pfam" id="PF02929">
    <property type="entry name" value="Bgal_small_N"/>
    <property type="match status" value="1"/>
</dbReference>
<evidence type="ECO:0000313" key="10">
    <source>
        <dbReference type="EMBL" id="SFG35350.1"/>
    </source>
</evidence>
<dbReference type="Gene3D" id="3.20.20.80">
    <property type="entry name" value="Glycosidases"/>
    <property type="match status" value="1"/>
</dbReference>
<dbReference type="InterPro" id="IPR013783">
    <property type="entry name" value="Ig-like_fold"/>
</dbReference>
<dbReference type="PANTHER" id="PTHR46323">
    <property type="entry name" value="BETA-GALACTOSIDASE"/>
    <property type="match status" value="1"/>
</dbReference>
<dbReference type="PROSITE" id="PS00608">
    <property type="entry name" value="GLYCOSYL_HYDROL_F2_2"/>
    <property type="match status" value="1"/>
</dbReference>
<dbReference type="SUPFAM" id="SSF49785">
    <property type="entry name" value="Galactose-binding domain-like"/>
    <property type="match status" value="1"/>
</dbReference>
<dbReference type="InterPro" id="IPR032312">
    <property type="entry name" value="LacZ_4"/>
</dbReference>